<dbReference type="InterPro" id="IPR028202">
    <property type="entry name" value="Reductase_C"/>
</dbReference>
<reference evidence="8" key="1">
    <citation type="journal article" date="2008" name="PLoS ONE">
        <title>Survival in nuclear waste, extreme resistance, and potential applications gleaned from the genome sequence of Kineococcus radiotolerans SRS30216.</title>
        <authorList>
            <person name="Bagwell C.E."/>
            <person name="Bhat S."/>
            <person name="Hawkins G.M."/>
            <person name="Smith B.W."/>
            <person name="Biswas T."/>
            <person name="Hoover T.R."/>
            <person name="Saunders E."/>
            <person name="Han C.S."/>
            <person name="Tsodikov O.V."/>
            <person name="Shimkets L.J."/>
        </authorList>
    </citation>
    <scope>NUCLEOTIDE SEQUENCE [LARGE SCALE GENOMIC DNA]</scope>
    <source>
        <strain evidence="8">ATCC BAA-149 / DSM 14245 / SRS30216</strain>
    </source>
</reference>
<dbReference type="PANTHER" id="PTHR43557">
    <property type="entry name" value="APOPTOSIS-INDUCING FACTOR 1"/>
    <property type="match status" value="1"/>
</dbReference>
<feature type="domain" description="Reductase C-terminal" evidence="6">
    <location>
        <begin position="327"/>
        <end position="399"/>
    </location>
</feature>
<dbReference type="Pfam" id="PF14759">
    <property type="entry name" value="Reductase_C"/>
    <property type="match status" value="1"/>
</dbReference>
<dbReference type="KEGG" id="kra:Krad_2522"/>
<evidence type="ECO:0000313" key="8">
    <source>
        <dbReference type="Proteomes" id="UP000001116"/>
    </source>
</evidence>
<dbReference type="eggNOG" id="COG0446">
    <property type="taxonomic scope" value="Bacteria"/>
</dbReference>
<dbReference type="Proteomes" id="UP000001116">
    <property type="component" value="Chromosome"/>
</dbReference>
<evidence type="ECO:0000259" key="5">
    <source>
        <dbReference type="Pfam" id="PF07992"/>
    </source>
</evidence>
<keyword evidence="8" id="KW-1185">Reference proteome</keyword>
<dbReference type="HOGENOM" id="CLU_003291_4_0_11"/>
<dbReference type="AlphaFoldDB" id="A6WB08"/>
<keyword evidence="3" id="KW-0274">FAD</keyword>
<evidence type="ECO:0000256" key="2">
    <source>
        <dbReference type="ARBA" id="ARBA00022630"/>
    </source>
</evidence>
<comment type="cofactor">
    <cofactor evidence="1">
        <name>FAD</name>
        <dbReference type="ChEBI" id="CHEBI:57692"/>
    </cofactor>
</comment>
<evidence type="ECO:0000256" key="1">
    <source>
        <dbReference type="ARBA" id="ARBA00001974"/>
    </source>
</evidence>
<evidence type="ECO:0000256" key="4">
    <source>
        <dbReference type="ARBA" id="ARBA00023002"/>
    </source>
</evidence>
<dbReference type="STRING" id="266940.Krad_2522"/>
<dbReference type="InterPro" id="IPR050446">
    <property type="entry name" value="FAD-oxidoreductase/Apoptosis"/>
</dbReference>
<feature type="domain" description="FAD/NAD(P)-binding" evidence="5">
    <location>
        <begin position="9"/>
        <end position="307"/>
    </location>
</feature>
<proteinExistence type="predicted"/>
<dbReference type="EMBL" id="CP000750">
    <property type="protein sequence ID" value="ABS03997.1"/>
    <property type="molecule type" value="Genomic_DNA"/>
</dbReference>
<dbReference type="Gene3D" id="3.50.50.60">
    <property type="entry name" value="FAD/NAD(P)-binding domain"/>
    <property type="match status" value="2"/>
</dbReference>
<dbReference type="InterPro" id="IPR023753">
    <property type="entry name" value="FAD/NAD-binding_dom"/>
</dbReference>
<evidence type="ECO:0000259" key="6">
    <source>
        <dbReference type="Pfam" id="PF14759"/>
    </source>
</evidence>
<accession>A6WB08</accession>
<evidence type="ECO:0000313" key="7">
    <source>
        <dbReference type="EMBL" id="ABS03997.1"/>
    </source>
</evidence>
<dbReference type="GO" id="GO:0005737">
    <property type="term" value="C:cytoplasm"/>
    <property type="evidence" value="ECO:0007669"/>
    <property type="project" value="TreeGrafter"/>
</dbReference>
<dbReference type="GO" id="GO:0016651">
    <property type="term" value="F:oxidoreductase activity, acting on NAD(P)H"/>
    <property type="evidence" value="ECO:0007669"/>
    <property type="project" value="TreeGrafter"/>
</dbReference>
<keyword evidence="2" id="KW-0285">Flavoprotein</keyword>
<dbReference type="SUPFAM" id="SSF51905">
    <property type="entry name" value="FAD/NAD(P)-binding domain"/>
    <property type="match status" value="2"/>
</dbReference>
<gene>
    <name evidence="7" type="ordered locus">Krad_2522</name>
</gene>
<sequence>MTSPGQDGVVIVGAGAAGLATVEGLRAHGYNGAVRLIGDEAHLPYDRPPLSKDLLTGPPELSQLHLSTPQRLSQLQVQVLRGAAAERLSIPQRTVHLDDGRALTYEHLVLATGVRPRPVPGITALRGVHHLRTVDEAGALHADLQAGRRLVVLGGGLVGAEVAAVAAILGLSVTVLCRAQHLLAGAGVGADLDAHLLDLHQQHGVHVRTGPDAQAIGLTEEHGRVTGVRTADGTVTPADVLLVAGGSAPAVGWLAGSGLDVSDGVLSDVCLRAGEDVYAVGDVCRWPHPRTGQLERVEHRSNATEQGLHVGQQIATGVACPFDAVPYFWSRQFGMTLHAYGWLRRHDHVRLAEGSFAEGKFVLTYHHGDQLVGVVGARSARSLRDLRKVLETTGDLSATASVPGRSDELDVSRR</sequence>
<dbReference type="PANTHER" id="PTHR43557:SF2">
    <property type="entry name" value="RIESKE DOMAIN-CONTAINING PROTEIN-RELATED"/>
    <property type="match status" value="1"/>
</dbReference>
<dbReference type="PRINTS" id="PR00368">
    <property type="entry name" value="FADPNR"/>
</dbReference>
<dbReference type="InterPro" id="IPR036188">
    <property type="entry name" value="FAD/NAD-bd_sf"/>
</dbReference>
<dbReference type="SUPFAM" id="SSF55424">
    <property type="entry name" value="FAD/NAD-linked reductases, dimerisation (C-terminal) domain"/>
    <property type="match status" value="1"/>
</dbReference>
<dbReference type="Pfam" id="PF07992">
    <property type="entry name" value="Pyr_redox_2"/>
    <property type="match status" value="1"/>
</dbReference>
<evidence type="ECO:0000256" key="3">
    <source>
        <dbReference type="ARBA" id="ARBA00022827"/>
    </source>
</evidence>
<dbReference type="InterPro" id="IPR016156">
    <property type="entry name" value="FAD/NAD-linked_Rdtase_dimer_sf"/>
</dbReference>
<keyword evidence="4" id="KW-0560">Oxidoreductase</keyword>
<protein>
    <submittedName>
        <fullName evidence="7">FAD-dependent pyridine nucleotide-disulphide oxidoreductase</fullName>
    </submittedName>
</protein>
<organism evidence="7 8">
    <name type="scientific">Kineococcus radiotolerans (strain ATCC BAA-149 / DSM 14245 / SRS30216)</name>
    <dbReference type="NCBI Taxonomy" id="266940"/>
    <lineage>
        <taxon>Bacteria</taxon>
        <taxon>Bacillati</taxon>
        <taxon>Actinomycetota</taxon>
        <taxon>Actinomycetes</taxon>
        <taxon>Kineosporiales</taxon>
        <taxon>Kineosporiaceae</taxon>
        <taxon>Kineococcus</taxon>
    </lineage>
</organism>
<dbReference type="Gene3D" id="3.30.390.30">
    <property type="match status" value="1"/>
</dbReference>
<dbReference type="PRINTS" id="PR00411">
    <property type="entry name" value="PNDRDTASEI"/>
</dbReference>
<name>A6WB08_KINRD</name>